<feature type="region of interest" description="Disordered" evidence="2">
    <location>
        <begin position="1"/>
        <end position="94"/>
    </location>
</feature>
<dbReference type="Proteomes" id="UP001283361">
    <property type="component" value="Unassembled WGS sequence"/>
</dbReference>
<dbReference type="EMBL" id="JAWDGP010005043">
    <property type="protein sequence ID" value="KAK3760174.1"/>
    <property type="molecule type" value="Genomic_DNA"/>
</dbReference>
<evidence type="ECO:0000256" key="2">
    <source>
        <dbReference type="SAM" id="MobiDB-lite"/>
    </source>
</evidence>
<evidence type="ECO:0000313" key="4">
    <source>
        <dbReference type="Proteomes" id="UP001283361"/>
    </source>
</evidence>
<organism evidence="3 4">
    <name type="scientific">Elysia crispata</name>
    <name type="common">lettuce slug</name>
    <dbReference type="NCBI Taxonomy" id="231223"/>
    <lineage>
        <taxon>Eukaryota</taxon>
        <taxon>Metazoa</taxon>
        <taxon>Spiralia</taxon>
        <taxon>Lophotrochozoa</taxon>
        <taxon>Mollusca</taxon>
        <taxon>Gastropoda</taxon>
        <taxon>Heterobranchia</taxon>
        <taxon>Euthyneura</taxon>
        <taxon>Panpulmonata</taxon>
        <taxon>Sacoglossa</taxon>
        <taxon>Placobranchoidea</taxon>
        <taxon>Plakobranchidae</taxon>
        <taxon>Elysia</taxon>
    </lineage>
</organism>
<evidence type="ECO:0000256" key="1">
    <source>
        <dbReference type="ARBA" id="ARBA00022553"/>
    </source>
</evidence>
<dbReference type="Pfam" id="PF15388">
    <property type="entry name" value="FAM117"/>
    <property type="match status" value="1"/>
</dbReference>
<name>A0AAE0YZL1_9GAST</name>
<keyword evidence="1" id="KW-0597">Phosphoprotein</keyword>
<reference evidence="3" key="1">
    <citation type="journal article" date="2023" name="G3 (Bethesda)">
        <title>A reference genome for the long-term kleptoplast-retaining sea slug Elysia crispata morphotype clarki.</title>
        <authorList>
            <person name="Eastman K.E."/>
            <person name="Pendleton A.L."/>
            <person name="Shaikh M.A."/>
            <person name="Suttiyut T."/>
            <person name="Ogas R."/>
            <person name="Tomko P."/>
            <person name="Gavelis G."/>
            <person name="Widhalm J.R."/>
            <person name="Wisecaver J.H."/>
        </authorList>
    </citation>
    <scope>NUCLEOTIDE SEQUENCE</scope>
    <source>
        <strain evidence="3">ECLA1</strain>
    </source>
</reference>
<feature type="compositionally biased region" description="Basic and acidic residues" evidence="2">
    <location>
        <begin position="45"/>
        <end position="65"/>
    </location>
</feature>
<dbReference type="AlphaFoldDB" id="A0AAE0YZL1"/>
<gene>
    <name evidence="3" type="ORF">RRG08_005323</name>
</gene>
<dbReference type="PANTHER" id="PTHR14972:SF8">
    <property type="entry name" value="GLUCOCORTICOID-INDUCED TRANSCRIPT 1 PROTEIN-LIKE ISOFORM X1"/>
    <property type="match status" value="1"/>
</dbReference>
<feature type="region of interest" description="Disordered" evidence="2">
    <location>
        <begin position="169"/>
        <end position="192"/>
    </location>
</feature>
<feature type="compositionally biased region" description="Polar residues" evidence="2">
    <location>
        <begin position="278"/>
        <end position="295"/>
    </location>
</feature>
<evidence type="ECO:0000313" key="3">
    <source>
        <dbReference type="EMBL" id="KAK3760174.1"/>
    </source>
</evidence>
<keyword evidence="4" id="KW-1185">Reference proteome</keyword>
<proteinExistence type="predicted"/>
<sequence length="438" mass="47730">MSNQTTQRVWRNGSPSTSKQGPIKAVKAFSLRQGKSKSTSSPSPRDSHKLWSHRSSDGQSPERKSPGGSHSPSNFHKDKPKTSRLSPVPSKWRANSADTVVPSYLHGQWPKDITNLHHYQSDGVFMCDKATQTANEWASSSEKKKKGHRRSASFGQGDQLKLQYFKQHLQKSKEGSKNNDSKQRSSPVQGNHSALSLTAPLALCSQQTKAVFVSAGHIQRQNRYQRNSIEGLNMEIEKLVSSVKMASVCSGDGEETDSAFKQSVIPDGHRAPVPDVSRLSSTRSVDTQTPSSLQEPSVGVLVNSVARPTSISPETIPRSGSARLNMSRSGSDSTESKSSKDAETSPELLEASPNFGKSCPFVREPPDGCEKVTVVDENRQPLIKEPMLFAPVKPNQFVFKQSQGSAFCPLIKSYFVDGEFPVDFSNQATAGLSTGIEG</sequence>
<feature type="region of interest" description="Disordered" evidence="2">
    <location>
        <begin position="137"/>
        <end position="157"/>
    </location>
</feature>
<protein>
    <submittedName>
        <fullName evidence="3">Uncharacterized protein</fullName>
    </submittedName>
</protein>
<comment type="caution">
    <text evidence="3">The sequence shown here is derived from an EMBL/GenBank/DDBJ whole genome shotgun (WGS) entry which is preliminary data.</text>
</comment>
<feature type="region of interest" description="Disordered" evidence="2">
    <location>
        <begin position="250"/>
        <end position="359"/>
    </location>
</feature>
<accession>A0AAE0YZL1</accession>
<feature type="compositionally biased region" description="Basic and acidic residues" evidence="2">
    <location>
        <begin position="171"/>
        <end position="183"/>
    </location>
</feature>
<dbReference type="InterPro" id="IPR026642">
    <property type="entry name" value="Glcci1/FAM117"/>
</dbReference>
<feature type="compositionally biased region" description="Basic and acidic residues" evidence="2">
    <location>
        <begin position="334"/>
        <end position="343"/>
    </location>
</feature>
<feature type="compositionally biased region" description="Polar residues" evidence="2">
    <location>
        <begin position="1"/>
        <end position="20"/>
    </location>
</feature>
<dbReference type="PANTHER" id="PTHR14972">
    <property type="entry name" value="AGAP011572-PA"/>
    <property type="match status" value="1"/>
</dbReference>